<sequence>MGKLTHSTLQIYTKEYYHHVTAFPRYITNVVIYKLGKYYLVIL</sequence>
<dbReference type="AlphaFoldDB" id="A0AAD1LS11"/>
<gene>
    <name evidence="1" type="ORF">RHHCN13_07120</name>
</gene>
<accession>A0AAD1LS11</accession>
<dbReference type="Gene3D" id="1.20.910.10">
    <property type="entry name" value="Heme oxygenase-like"/>
    <property type="match status" value="1"/>
</dbReference>
<proteinExistence type="predicted"/>
<evidence type="ECO:0000313" key="2">
    <source>
        <dbReference type="Proteomes" id="UP000422519"/>
    </source>
</evidence>
<reference evidence="1" key="1">
    <citation type="journal article" date="2019" name="Front. Microbiol.">
        <title>Genomic features of Rickettsia heilongjiangensis revealed by intraspecies comparison and detailed comparison with Rickettsia japonica.</title>
        <authorList>
            <person name="Kasama K."/>
            <person name="Fujita H."/>
            <person name="Yamamoto S."/>
            <person name="Ooka T."/>
            <person name="Gotoh Y."/>
            <person name="Ogura Y."/>
            <person name="Ando S."/>
            <person name="Hayashi T."/>
        </authorList>
    </citation>
    <scope>NUCLEOTIDE SEQUENCE</scope>
    <source>
        <strain evidence="1">HCN-13</strain>
    </source>
</reference>
<name>A0AAD1LS11_RICCR</name>
<dbReference type="EMBL" id="AP019863">
    <property type="protein sequence ID" value="BBM92080.1"/>
    <property type="molecule type" value="Genomic_DNA"/>
</dbReference>
<dbReference type="GeneID" id="34514967"/>
<protein>
    <submittedName>
        <fullName evidence="1">Uncharacterized protein</fullName>
    </submittedName>
</protein>
<evidence type="ECO:0000313" key="1">
    <source>
        <dbReference type="EMBL" id="BBM92080.1"/>
    </source>
</evidence>
<organism evidence="1 2">
    <name type="scientific">Rickettsia conorii subsp. heilongjiangensis</name>
    <dbReference type="NCBI Taxonomy" id="226665"/>
    <lineage>
        <taxon>Bacteria</taxon>
        <taxon>Pseudomonadati</taxon>
        <taxon>Pseudomonadota</taxon>
        <taxon>Alphaproteobacteria</taxon>
        <taxon>Rickettsiales</taxon>
        <taxon>Rickettsiaceae</taxon>
        <taxon>Rickettsieae</taxon>
        <taxon>Rickettsia</taxon>
        <taxon>spotted fever group</taxon>
    </lineage>
</organism>
<dbReference type="RefSeq" id="WP_081497870.1">
    <property type="nucleotide sequence ID" value="NZ_AP019862.1"/>
</dbReference>
<dbReference type="Proteomes" id="UP000422519">
    <property type="component" value="Chromosome"/>
</dbReference>
<dbReference type="InterPro" id="IPR016084">
    <property type="entry name" value="Haem_Oase-like_multi-hlx"/>
</dbReference>
<dbReference type="SUPFAM" id="SSF48613">
    <property type="entry name" value="Heme oxygenase-like"/>
    <property type="match status" value="1"/>
</dbReference>